<keyword evidence="1" id="KW-0812">Transmembrane</keyword>
<dbReference type="InterPro" id="IPR005330">
    <property type="entry name" value="MHYT_dom"/>
</dbReference>
<keyword evidence="1" id="KW-1133">Transmembrane helix</keyword>
<proteinExistence type="predicted"/>
<evidence type="ECO:0000313" key="4">
    <source>
        <dbReference type="Proteomes" id="UP000195442"/>
    </source>
</evidence>
<gene>
    <name evidence="3" type="ORF">CRENPOLYSF2_1720001</name>
</gene>
<dbReference type="Proteomes" id="UP000195442">
    <property type="component" value="Unassembled WGS sequence"/>
</dbReference>
<keyword evidence="4" id="KW-1185">Reference proteome</keyword>
<reference evidence="4" key="1">
    <citation type="submission" date="2017-02" db="EMBL/GenBank/DDBJ databases">
        <authorList>
            <person name="Daims H."/>
        </authorList>
    </citation>
    <scope>NUCLEOTIDE SEQUENCE [LARGE SCALE GENOMIC DNA]</scope>
</reference>
<evidence type="ECO:0000256" key="1">
    <source>
        <dbReference type="SAM" id="Phobius"/>
    </source>
</evidence>
<name>A0A1R4H2W1_9GAMM</name>
<dbReference type="AlphaFoldDB" id="A0A1R4H2W1"/>
<evidence type="ECO:0000313" key="3">
    <source>
        <dbReference type="EMBL" id="SJM90595.1"/>
    </source>
</evidence>
<feature type="domain" description="MHYT" evidence="2">
    <location>
        <begin position="2"/>
        <end position="60"/>
    </location>
</feature>
<organism evidence="3 4">
    <name type="scientific">Crenothrix polyspora</name>
    <dbReference type="NCBI Taxonomy" id="360316"/>
    <lineage>
        <taxon>Bacteria</taxon>
        <taxon>Pseudomonadati</taxon>
        <taxon>Pseudomonadota</taxon>
        <taxon>Gammaproteobacteria</taxon>
        <taxon>Methylococcales</taxon>
        <taxon>Crenotrichaceae</taxon>
        <taxon>Crenothrix</taxon>
    </lineage>
</organism>
<dbReference type="Pfam" id="PF03707">
    <property type="entry name" value="MHYT"/>
    <property type="match status" value="1"/>
</dbReference>
<protein>
    <recommendedName>
        <fullName evidence="2">MHYT domain-containing protein</fullName>
    </recommendedName>
</protein>
<sequence>MGIAVCGMHYTGMAAVDFIHNPALPYVTSMNVTSSVFSLSIATIDTVIVVLAIAQAMSEANQRKFSSI</sequence>
<evidence type="ECO:0000259" key="2">
    <source>
        <dbReference type="Pfam" id="PF03707"/>
    </source>
</evidence>
<feature type="transmembrane region" description="Helical" evidence="1">
    <location>
        <begin position="35"/>
        <end position="54"/>
    </location>
</feature>
<dbReference type="EMBL" id="FUKJ01000082">
    <property type="protein sequence ID" value="SJM90595.1"/>
    <property type="molecule type" value="Genomic_DNA"/>
</dbReference>
<keyword evidence="1" id="KW-0472">Membrane</keyword>
<accession>A0A1R4H2W1</accession>